<reference evidence="2" key="1">
    <citation type="submission" date="2023-01" db="EMBL/GenBank/DDBJ databases">
        <authorList>
            <person name="Piombo E."/>
        </authorList>
    </citation>
    <scope>NUCLEOTIDE SEQUENCE</scope>
</reference>
<dbReference type="InterPro" id="IPR002182">
    <property type="entry name" value="NB-ARC"/>
</dbReference>
<dbReference type="PANTHER" id="PTHR46082:SF11">
    <property type="entry name" value="AAA+ ATPASE DOMAIN-CONTAINING PROTEIN-RELATED"/>
    <property type="match status" value="1"/>
</dbReference>
<dbReference type="InterPro" id="IPR053137">
    <property type="entry name" value="NLR-like"/>
</dbReference>
<comment type="caution">
    <text evidence="2">The sequence shown here is derived from an EMBL/GenBank/DDBJ whole genome shotgun (WGS) entry which is preliminary data.</text>
</comment>
<dbReference type="SUPFAM" id="SSF53167">
    <property type="entry name" value="Purine and uridine phosphorylases"/>
    <property type="match status" value="1"/>
</dbReference>
<dbReference type="AlphaFoldDB" id="A0AA35MA59"/>
<dbReference type="GO" id="GO:0043531">
    <property type="term" value="F:ADP binding"/>
    <property type="evidence" value="ECO:0007669"/>
    <property type="project" value="InterPro"/>
</dbReference>
<sequence>MTRVLQADDYTIAWVCVLEVEQIAAMTMLDELHQAIPQDSTDHNKYNLGSISGRNVVIAGLPKPGNNTAATIVTHMRRTFPNIEFGLLVGIGGGVPVTTDEGVIRLGHVVVSKPSGGHSGVVQYDQGKAEEGQFKRTGSIAPPPFILLGSAQDLAVSRALVRKDPVLENIKRIDTTIPGLRKFKYPGKEKDPYHTNEAAESEATVVVHRGTIASGSLVKNESLRDEIAKQYEVLCFETEAAGMLDDFPCMVIRGISDYCDSRKNNDWHGYAAAVAAAYTRQLISHLPLTKKKPQKSVPRKTPSYPQNSKIPVRAFVERVALRESVHEQLCRADDSTHKSTRKVGLWGLGGTGKTQLCLSLLSYYQSDYEATFWIQAGQAASVDHEFFNIFNLLFAGSRCASNSSMTVDEVVQQVHLWVSDQPGPWLFIFDGLDSIDDPCDPNFVDIQKYVPGSPNVHVIFTSRSQSIIEYSTFDGVSVGQLTEEEAIQIFVNYGKIKKLDSTTKENVSLVVKELGYLALPIALAGAYIAQTPRLASNLILFLDEYRTQQNRLLRRKPNVLQHQYDKSIMTTWEMTYLAVENEMPEACELLSLLSFFHHEDIYLKLLISSPIDDKDELDILSSCPLILETGEADIQIIEDSLAILERYALLLRQPNEQDYHVHTLVHAWGRLRITDSDQEISRIWAITTYLIRRIEKATRGWTRDPSEKARLLPHLVQFVNHFKYFDMIPASRKSWLLLSLLEFEAFAVDAGRFREAAIIGREALKRAQTLFGDKDEVTLQAMIIFAVTLAETNELVEAEALTEKAIETLQEMRNTDPNMLLIGMGNLALIYSSRGDDKKAVALMNEVLERYQKTEENSDAMLWFTMHNLASISYASGDTRWSLEMRKTIFQNLKNIRGENHPETLVAMKALTRSLRGAGKYEEALSMSREVLSKMEMVLGHNDPHTIAAMLDIGTHYSELGDFDTYLDNLRTGLQVAVDAQASHLTIFEIKNNIVYGLREQGNLEEAEEKTRELILETQGILGKNHPISLLVLHNLAATLNAQGKKEEALNLCQDLLSQRRKIIGHHHHDTIASMHLLAWIKDDLDMVDEATELKQEVFNLRTKLLGEDHHDTLWSMNNLAISLRKQGRLNEAESVNQTLLAKRQKIYGNDHPHTLEAMKSLMFTLAGQEKSSEAMELARRLVEGHERHFGKDHLETLQVTVSYIKALASMGGEDEISSLLPSLLPRIFKNNEILQSLKEGEWDQQGIVLNFETFKLRVTREENGNNQS</sequence>
<dbReference type="InterPro" id="IPR027417">
    <property type="entry name" value="P-loop_NTPase"/>
</dbReference>
<evidence type="ECO:0000259" key="1">
    <source>
        <dbReference type="Pfam" id="PF00931"/>
    </source>
</evidence>
<dbReference type="Gene3D" id="1.25.40.10">
    <property type="entry name" value="Tetratricopeptide repeat domain"/>
    <property type="match status" value="3"/>
</dbReference>
<feature type="domain" description="NB-ARC" evidence="1">
    <location>
        <begin position="323"/>
        <end position="497"/>
    </location>
</feature>
<dbReference type="Proteomes" id="UP001160390">
    <property type="component" value="Unassembled WGS sequence"/>
</dbReference>
<dbReference type="PANTHER" id="PTHR46082">
    <property type="entry name" value="ATP/GTP-BINDING PROTEIN-RELATED"/>
    <property type="match status" value="1"/>
</dbReference>
<accession>A0AA35MA59</accession>
<dbReference type="Pfam" id="PF13374">
    <property type="entry name" value="TPR_10"/>
    <property type="match status" value="3"/>
</dbReference>
<gene>
    <name evidence="2" type="ORF">CCHLO57077_00000283</name>
</gene>
<dbReference type="SUPFAM" id="SSF48452">
    <property type="entry name" value="TPR-like"/>
    <property type="match status" value="4"/>
</dbReference>
<dbReference type="Gene3D" id="3.40.50.300">
    <property type="entry name" value="P-loop containing nucleotide triphosphate hydrolases"/>
    <property type="match status" value="1"/>
</dbReference>
<keyword evidence="3" id="KW-1185">Reference proteome</keyword>
<dbReference type="EMBL" id="CABFNP030001245">
    <property type="protein sequence ID" value="CAI6093207.1"/>
    <property type="molecule type" value="Genomic_DNA"/>
</dbReference>
<protein>
    <recommendedName>
        <fullName evidence="1">NB-ARC domain-containing protein</fullName>
    </recommendedName>
</protein>
<dbReference type="GO" id="GO:0009116">
    <property type="term" value="P:nucleoside metabolic process"/>
    <property type="evidence" value="ECO:0007669"/>
    <property type="project" value="InterPro"/>
</dbReference>
<organism evidence="2 3">
    <name type="scientific">Clonostachys chloroleuca</name>
    <dbReference type="NCBI Taxonomy" id="1926264"/>
    <lineage>
        <taxon>Eukaryota</taxon>
        <taxon>Fungi</taxon>
        <taxon>Dikarya</taxon>
        <taxon>Ascomycota</taxon>
        <taxon>Pezizomycotina</taxon>
        <taxon>Sordariomycetes</taxon>
        <taxon>Hypocreomycetidae</taxon>
        <taxon>Hypocreales</taxon>
        <taxon>Bionectriaceae</taxon>
        <taxon>Clonostachys</taxon>
    </lineage>
</organism>
<dbReference type="InterPro" id="IPR035994">
    <property type="entry name" value="Nucleoside_phosphorylase_sf"/>
</dbReference>
<proteinExistence type="predicted"/>
<dbReference type="GO" id="GO:0003824">
    <property type="term" value="F:catalytic activity"/>
    <property type="evidence" value="ECO:0007669"/>
    <property type="project" value="InterPro"/>
</dbReference>
<dbReference type="SUPFAM" id="SSF52540">
    <property type="entry name" value="P-loop containing nucleoside triphosphate hydrolases"/>
    <property type="match status" value="1"/>
</dbReference>
<dbReference type="InterPro" id="IPR011990">
    <property type="entry name" value="TPR-like_helical_dom_sf"/>
</dbReference>
<dbReference type="Pfam" id="PF00931">
    <property type="entry name" value="NB-ARC"/>
    <property type="match status" value="1"/>
</dbReference>
<name>A0AA35MA59_9HYPO</name>
<dbReference type="Gene3D" id="3.40.50.1580">
    <property type="entry name" value="Nucleoside phosphorylase domain"/>
    <property type="match status" value="1"/>
</dbReference>
<dbReference type="Pfam" id="PF13424">
    <property type="entry name" value="TPR_12"/>
    <property type="match status" value="2"/>
</dbReference>
<evidence type="ECO:0000313" key="2">
    <source>
        <dbReference type="EMBL" id="CAI6093207.1"/>
    </source>
</evidence>
<evidence type="ECO:0000313" key="3">
    <source>
        <dbReference type="Proteomes" id="UP001160390"/>
    </source>
</evidence>